<keyword evidence="2" id="KW-0732">Signal</keyword>
<dbReference type="AlphaFoldDB" id="A0A1I1X201"/>
<keyword evidence="4" id="KW-1185">Reference proteome</keyword>
<dbReference type="STRING" id="54.SAMN02745121_02591"/>
<dbReference type="RefSeq" id="WP_170135847.1">
    <property type="nucleotide sequence ID" value="NZ_FOMX01000007.1"/>
</dbReference>
<gene>
    <name evidence="3" type="ORF">SAMN02745121_02591</name>
</gene>
<protein>
    <submittedName>
        <fullName evidence="3">Uncharacterized protein</fullName>
    </submittedName>
</protein>
<organism evidence="3 4">
    <name type="scientific">Nannocystis exedens</name>
    <dbReference type="NCBI Taxonomy" id="54"/>
    <lineage>
        <taxon>Bacteria</taxon>
        <taxon>Pseudomonadati</taxon>
        <taxon>Myxococcota</taxon>
        <taxon>Polyangia</taxon>
        <taxon>Nannocystales</taxon>
        <taxon>Nannocystaceae</taxon>
        <taxon>Nannocystis</taxon>
    </lineage>
</organism>
<sequence length="55" mass="5367">MRARIGLAALLAAPFFGCFSPTGHLPSGQQPDTTGDGASTSGGPTIADTTSSSAD</sequence>
<feature type="chain" id="PRO_5011498334" evidence="2">
    <location>
        <begin position="21"/>
        <end position="55"/>
    </location>
</feature>
<name>A0A1I1X201_9BACT</name>
<evidence type="ECO:0000313" key="4">
    <source>
        <dbReference type="Proteomes" id="UP000199400"/>
    </source>
</evidence>
<dbReference type="EMBL" id="FOMX01000007">
    <property type="protein sequence ID" value="SFD99713.1"/>
    <property type="molecule type" value="Genomic_DNA"/>
</dbReference>
<proteinExistence type="predicted"/>
<feature type="compositionally biased region" description="Low complexity" evidence="1">
    <location>
        <begin position="31"/>
        <end position="45"/>
    </location>
</feature>
<feature type="signal peptide" evidence="2">
    <location>
        <begin position="1"/>
        <end position="20"/>
    </location>
</feature>
<feature type="region of interest" description="Disordered" evidence="1">
    <location>
        <begin position="21"/>
        <end position="55"/>
    </location>
</feature>
<accession>A0A1I1X201</accession>
<dbReference type="Proteomes" id="UP000199400">
    <property type="component" value="Unassembled WGS sequence"/>
</dbReference>
<reference evidence="4" key="1">
    <citation type="submission" date="2016-10" db="EMBL/GenBank/DDBJ databases">
        <authorList>
            <person name="Varghese N."/>
            <person name="Submissions S."/>
        </authorList>
    </citation>
    <scope>NUCLEOTIDE SEQUENCE [LARGE SCALE GENOMIC DNA]</scope>
    <source>
        <strain evidence="4">ATCC 25963</strain>
    </source>
</reference>
<evidence type="ECO:0000256" key="1">
    <source>
        <dbReference type="SAM" id="MobiDB-lite"/>
    </source>
</evidence>
<evidence type="ECO:0000256" key="2">
    <source>
        <dbReference type="SAM" id="SignalP"/>
    </source>
</evidence>
<evidence type="ECO:0000313" key="3">
    <source>
        <dbReference type="EMBL" id="SFD99713.1"/>
    </source>
</evidence>